<keyword evidence="1" id="KW-0479">Metal-binding</keyword>
<comment type="caution">
    <text evidence="7">The sequence shown here is derived from an EMBL/GenBank/DDBJ whole genome shotgun (WGS) entry which is preliminary data.</text>
</comment>
<proteinExistence type="predicted"/>
<feature type="domain" description="J" evidence="6">
    <location>
        <begin position="6"/>
        <end position="70"/>
    </location>
</feature>
<dbReference type="PANTHER" id="PTHR43096">
    <property type="entry name" value="DNAJ HOMOLOG 1, MITOCHONDRIAL-RELATED"/>
    <property type="match status" value="1"/>
</dbReference>
<evidence type="ECO:0000313" key="7">
    <source>
        <dbReference type="EMBL" id="OGG30777.1"/>
    </source>
</evidence>
<keyword evidence="5" id="KW-0143">Chaperone</keyword>
<dbReference type="Pfam" id="PF00226">
    <property type="entry name" value="DnaJ"/>
    <property type="match status" value="1"/>
</dbReference>
<keyword evidence="2" id="KW-0677">Repeat</keyword>
<sequence>MATKRDYYDILSVSKSSSLDEIKKAYRKLALEWHPDRNKAAGANEKFKEINEAYAVLSDPKKKETYDQFGHAAFQPGMGGGAAGQGPFSARGGPASGWGGGPFTYTYSTNGGSPFGGDFEGIDPFEIFEQFFGGGFGRSAGNRQRRNVYEIAIDFIEAAKGVTKEVHIPRGQAGDGSVKKTIKIPAGVDSGSRIRFDDFDIVVQVRPSKEFKREGDDLIIDHAITYAQAALGEIIEVPTIDGPLKIRVQPGTQPGTLIRLRGKGVPHVRGSGRGDQYVRIRLTIPTHLSRRQRELLEELDSA</sequence>
<dbReference type="CDD" id="cd06257">
    <property type="entry name" value="DnaJ"/>
    <property type="match status" value="1"/>
</dbReference>
<dbReference type="Gene3D" id="2.60.260.20">
    <property type="entry name" value="Urease metallochaperone UreE, N-terminal domain"/>
    <property type="match status" value="2"/>
</dbReference>
<gene>
    <name evidence="7" type="ORF">A2973_00440</name>
</gene>
<dbReference type="SUPFAM" id="SSF46565">
    <property type="entry name" value="Chaperone J-domain"/>
    <property type="match status" value="1"/>
</dbReference>
<evidence type="ECO:0000259" key="6">
    <source>
        <dbReference type="PROSITE" id="PS50076"/>
    </source>
</evidence>
<dbReference type="CDD" id="cd10747">
    <property type="entry name" value="DnaJ_C"/>
    <property type="match status" value="1"/>
</dbReference>
<dbReference type="Pfam" id="PF01556">
    <property type="entry name" value="DnaJ_C"/>
    <property type="match status" value="1"/>
</dbReference>
<dbReference type="PROSITE" id="PS00636">
    <property type="entry name" value="DNAJ_1"/>
    <property type="match status" value="1"/>
</dbReference>
<dbReference type="EMBL" id="MFJZ01000003">
    <property type="protein sequence ID" value="OGG30777.1"/>
    <property type="molecule type" value="Genomic_DNA"/>
</dbReference>
<evidence type="ECO:0000256" key="4">
    <source>
        <dbReference type="ARBA" id="ARBA00022833"/>
    </source>
</evidence>
<keyword evidence="3" id="KW-0863">Zinc-finger</keyword>
<dbReference type="AlphaFoldDB" id="A0A1F6B2K8"/>
<dbReference type="PANTHER" id="PTHR43096:SF52">
    <property type="entry name" value="DNAJ HOMOLOG 1, MITOCHONDRIAL-RELATED"/>
    <property type="match status" value="1"/>
</dbReference>
<evidence type="ECO:0000256" key="5">
    <source>
        <dbReference type="ARBA" id="ARBA00023186"/>
    </source>
</evidence>
<reference evidence="7 8" key="1">
    <citation type="journal article" date="2016" name="Nat. Commun.">
        <title>Thousands of microbial genomes shed light on interconnected biogeochemical processes in an aquifer system.</title>
        <authorList>
            <person name="Anantharaman K."/>
            <person name="Brown C.T."/>
            <person name="Hug L.A."/>
            <person name="Sharon I."/>
            <person name="Castelle C.J."/>
            <person name="Probst A.J."/>
            <person name="Thomas B.C."/>
            <person name="Singh A."/>
            <person name="Wilkins M.J."/>
            <person name="Karaoz U."/>
            <person name="Brodie E.L."/>
            <person name="Williams K.H."/>
            <person name="Hubbard S.S."/>
            <person name="Banfield J.F."/>
        </authorList>
    </citation>
    <scope>NUCLEOTIDE SEQUENCE [LARGE SCALE GENOMIC DNA]</scope>
</reference>
<keyword evidence="4" id="KW-0862">Zinc</keyword>
<evidence type="ECO:0000313" key="8">
    <source>
        <dbReference type="Proteomes" id="UP000176409"/>
    </source>
</evidence>
<dbReference type="Gene3D" id="1.10.287.110">
    <property type="entry name" value="DnaJ domain"/>
    <property type="match status" value="1"/>
</dbReference>
<dbReference type="Proteomes" id="UP000176409">
    <property type="component" value="Unassembled WGS sequence"/>
</dbReference>
<dbReference type="InterPro" id="IPR036869">
    <property type="entry name" value="J_dom_sf"/>
</dbReference>
<dbReference type="GO" id="GO:0005737">
    <property type="term" value="C:cytoplasm"/>
    <property type="evidence" value="ECO:0007669"/>
    <property type="project" value="TreeGrafter"/>
</dbReference>
<dbReference type="InterPro" id="IPR018253">
    <property type="entry name" value="DnaJ_domain_CS"/>
</dbReference>
<dbReference type="InterPro" id="IPR001623">
    <property type="entry name" value="DnaJ_domain"/>
</dbReference>
<dbReference type="InterPro" id="IPR008971">
    <property type="entry name" value="HSP40/DnaJ_pept-bd"/>
</dbReference>
<dbReference type="GO" id="GO:0042026">
    <property type="term" value="P:protein refolding"/>
    <property type="evidence" value="ECO:0007669"/>
    <property type="project" value="TreeGrafter"/>
</dbReference>
<evidence type="ECO:0000256" key="2">
    <source>
        <dbReference type="ARBA" id="ARBA00022737"/>
    </source>
</evidence>
<dbReference type="FunFam" id="2.60.260.20:FF:000005">
    <property type="entry name" value="Chaperone protein dnaJ 1, mitochondrial"/>
    <property type="match status" value="1"/>
</dbReference>
<dbReference type="STRING" id="1798396.A2973_00440"/>
<organism evidence="7 8">
    <name type="scientific">Candidatus Gottesmanbacteria bacterium RIFCSPLOWO2_01_FULL_49_10</name>
    <dbReference type="NCBI Taxonomy" id="1798396"/>
    <lineage>
        <taxon>Bacteria</taxon>
        <taxon>Candidatus Gottesmaniibacteriota</taxon>
    </lineage>
</organism>
<evidence type="ECO:0000256" key="3">
    <source>
        <dbReference type="ARBA" id="ARBA00022771"/>
    </source>
</evidence>
<dbReference type="PRINTS" id="PR00625">
    <property type="entry name" value="JDOMAIN"/>
</dbReference>
<dbReference type="PROSITE" id="PS50076">
    <property type="entry name" value="DNAJ_2"/>
    <property type="match status" value="1"/>
</dbReference>
<accession>A0A1F6B2K8</accession>
<dbReference type="InterPro" id="IPR002939">
    <property type="entry name" value="DnaJ_C"/>
</dbReference>
<protein>
    <recommendedName>
        <fullName evidence="6">J domain-containing protein</fullName>
    </recommendedName>
</protein>
<name>A0A1F6B2K8_9BACT</name>
<evidence type="ECO:0000256" key="1">
    <source>
        <dbReference type="ARBA" id="ARBA00022723"/>
    </source>
</evidence>
<dbReference type="GO" id="GO:0051082">
    <property type="term" value="F:unfolded protein binding"/>
    <property type="evidence" value="ECO:0007669"/>
    <property type="project" value="InterPro"/>
</dbReference>
<dbReference type="SUPFAM" id="SSF49493">
    <property type="entry name" value="HSP40/DnaJ peptide-binding domain"/>
    <property type="match status" value="2"/>
</dbReference>
<dbReference type="SMART" id="SM00271">
    <property type="entry name" value="DnaJ"/>
    <property type="match status" value="1"/>
</dbReference>
<dbReference type="GO" id="GO:0008270">
    <property type="term" value="F:zinc ion binding"/>
    <property type="evidence" value="ECO:0007669"/>
    <property type="project" value="UniProtKB-KW"/>
</dbReference>